<dbReference type="AlphaFoldDB" id="A0A2C5Y0M6"/>
<feature type="region of interest" description="Disordered" evidence="1">
    <location>
        <begin position="76"/>
        <end position="103"/>
    </location>
</feature>
<organism evidence="2 3">
    <name type="scientific">Ophiocordyceps australis</name>
    <dbReference type="NCBI Taxonomy" id="1399860"/>
    <lineage>
        <taxon>Eukaryota</taxon>
        <taxon>Fungi</taxon>
        <taxon>Dikarya</taxon>
        <taxon>Ascomycota</taxon>
        <taxon>Pezizomycotina</taxon>
        <taxon>Sordariomycetes</taxon>
        <taxon>Hypocreomycetidae</taxon>
        <taxon>Hypocreales</taxon>
        <taxon>Ophiocordycipitaceae</taxon>
        <taxon>Ophiocordyceps</taxon>
    </lineage>
</organism>
<accession>A0A2C5Y0M6</accession>
<feature type="compositionally biased region" description="Polar residues" evidence="1">
    <location>
        <begin position="76"/>
        <end position="88"/>
    </location>
</feature>
<name>A0A2C5Y0M6_9HYPO</name>
<reference evidence="2 3" key="1">
    <citation type="submission" date="2017-06" db="EMBL/GenBank/DDBJ databases">
        <title>Ant-infecting Ophiocordyceps genomes reveal a high diversity of potential behavioral manipulation genes and a possible major role for enterotoxins.</title>
        <authorList>
            <person name="De Bekker C."/>
            <person name="Evans H.C."/>
            <person name="Brachmann A."/>
            <person name="Hughes D.P."/>
        </authorList>
    </citation>
    <scope>NUCLEOTIDE SEQUENCE [LARGE SCALE GENOMIC DNA]</scope>
    <source>
        <strain evidence="2 3">1348a</strain>
    </source>
</reference>
<keyword evidence="3" id="KW-1185">Reference proteome</keyword>
<sequence>MKQSDQATRPTSQEQLDVLLRSIVQFLDRGETDKAATAFGLVLKFIDHKSHPFNLRNYGIWTLGCEVLMRQSMLPTPQDWQSSNNGLETGNRDNSDIQQAPSSRVPNIWGLSPNIRTIKTYFEVLGLQCTQHKSHQRTTRDFGYQLANLVSDVYRIHTEHSLSLARIDMDQQEADSIMLDGDGEDDAERWNNDLSKLAHEQRQELNRKTLLSMNDVFRILSGAEHGIPITMRQDFDRLKNVLSLYMKDLAMALAQ</sequence>
<proteinExistence type="predicted"/>
<comment type="caution">
    <text evidence="2">The sequence shown here is derived from an EMBL/GenBank/DDBJ whole genome shotgun (WGS) entry which is preliminary data.</text>
</comment>
<dbReference type="Proteomes" id="UP000224854">
    <property type="component" value="Unassembled WGS sequence"/>
</dbReference>
<protein>
    <recommendedName>
        <fullName evidence="4">Transcription factor domain-containing protein</fullName>
    </recommendedName>
</protein>
<evidence type="ECO:0000313" key="3">
    <source>
        <dbReference type="Proteomes" id="UP000224854"/>
    </source>
</evidence>
<dbReference type="EMBL" id="NJEU01000655">
    <property type="protein sequence ID" value="PHH71658.1"/>
    <property type="molecule type" value="Genomic_DNA"/>
</dbReference>
<evidence type="ECO:0008006" key="4">
    <source>
        <dbReference type="Google" id="ProtNLM"/>
    </source>
</evidence>
<gene>
    <name evidence="2" type="ORF">CDD82_6388</name>
</gene>
<dbReference type="OrthoDB" id="2159786at2759"/>
<evidence type="ECO:0000313" key="2">
    <source>
        <dbReference type="EMBL" id="PHH71658.1"/>
    </source>
</evidence>
<evidence type="ECO:0000256" key="1">
    <source>
        <dbReference type="SAM" id="MobiDB-lite"/>
    </source>
</evidence>